<evidence type="ECO:0000256" key="4">
    <source>
        <dbReference type="ARBA" id="ARBA00023002"/>
    </source>
</evidence>
<dbReference type="PANTHER" id="PTHR42973">
    <property type="entry name" value="BINDING OXIDOREDUCTASE, PUTATIVE (AFU_ORTHOLOGUE AFUA_1G17690)-RELATED"/>
    <property type="match status" value="1"/>
</dbReference>
<feature type="domain" description="FAD-binding PCMH-type" evidence="6">
    <location>
        <begin position="369"/>
        <end position="541"/>
    </location>
</feature>
<comment type="similarity">
    <text evidence="1">Belongs to the oxygen-dependent FAD-linked oxidoreductase family.</text>
</comment>
<evidence type="ECO:0000256" key="2">
    <source>
        <dbReference type="ARBA" id="ARBA00022630"/>
    </source>
</evidence>
<evidence type="ECO:0000259" key="6">
    <source>
        <dbReference type="PROSITE" id="PS51387"/>
    </source>
</evidence>
<evidence type="ECO:0000313" key="8">
    <source>
        <dbReference type="Proteomes" id="UP000241587"/>
    </source>
</evidence>
<reference evidence="7 8" key="1">
    <citation type="submission" date="2018-02" db="EMBL/GenBank/DDBJ databases">
        <title>Fusarium culmorum secondary metabolites in fungal-bacterial-plant interactions.</title>
        <authorList>
            <person name="Schmidt R."/>
        </authorList>
    </citation>
    <scope>NUCLEOTIDE SEQUENCE [LARGE SCALE GENOMIC DNA]</scope>
    <source>
        <strain evidence="7 8">PV</strain>
    </source>
</reference>
<comment type="caution">
    <text evidence="7">The sequence shown here is derived from an EMBL/GenBank/DDBJ whole genome shotgun (WGS) entry which is preliminary data.</text>
</comment>
<keyword evidence="4" id="KW-0560">Oxidoreductase</keyword>
<dbReference type="Pfam" id="PF01565">
    <property type="entry name" value="FAD_binding_4"/>
    <property type="match status" value="1"/>
</dbReference>
<dbReference type="Proteomes" id="UP000241587">
    <property type="component" value="Unassembled WGS sequence"/>
</dbReference>
<keyword evidence="3" id="KW-0274">FAD</keyword>
<evidence type="ECO:0000256" key="5">
    <source>
        <dbReference type="SAM" id="MobiDB-lite"/>
    </source>
</evidence>
<proteinExistence type="inferred from homology"/>
<dbReference type="PROSITE" id="PS51387">
    <property type="entry name" value="FAD_PCMH"/>
    <property type="match status" value="1"/>
</dbReference>
<organism evidence="7 8">
    <name type="scientific">Fusarium culmorum</name>
    <dbReference type="NCBI Taxonomy" id="5516"/>
    <lineage>
        <taxon>Eukaryota</taxon>
        <taxon>Fungi</taxon>
        <taxon>Dikarya</taxon>
        <taxon>Ascomycota</taxon>
        <taxon>Pezizomycotina</taxon>
        <taxon>Sordariomycetes</taxon>
        <taxon>Hypocreomycetidae</taxon>
        <taxon>Hypocreales</taxon>
        <taxon>Nectriaceae</taxon>
        <taxon>Fusarium</taxon>
    </lineage>
</organism>
<dbReference type="GO" id="GO:0071949">
    <property type="term" value="F:FAD binding"/>
    <property type="evidence" value="ECO:0007669"/>
    <property type="project" value="InterPro"/>
</dbReference>
<evidence type="ECO:0000256" key="3">
    <source>
        <dbReference type="ARBA" id="ARBA00022827"/>
    </source>
</evidence>
<accession>A0A2T4H0U2</accession>
<sequence>MAVVEADPVVRSDEQDAASSTQSISSSILSYREENGRTYHRYKEGKYHLPNDEVENERLDLQHHLFLLTFSDKLGLAPSIKPDSKVKRVLDLGTGTGIWAIDFADEHPEAEVVGIDLSPIQPAFVPPNVRFIIDDIDEEWAYAESFDYIHSRMMTFSIKDWEEYIRKIFKALTPGGYIEIQEVSGSILSDDGTLKKTHALTKWFTLLSEAFVKLGGAAIEFDGIKAIMEKVGFVDIVDTRFKWPVNPWPKDKKYKELGTWNNANSMDAIESLTMAPFSRAHGWSRDEVEMFLVDVRKDLNNPQIHAYNPMVSQLICLPALARLSSATSYPLNLSNDACAALGEEFPSDVAYPNTTSYTLANNYWSHRQSEVHPDCFVNPQTTKDVSKVMKILTCLDAPFSVKSGGHTAFANGSNIANGVTIDLQYLNNITVSEDRKTVSIAPGNRWINVSETLDPLKLAVVGGRVANVGVGGLILGGGISYFSGSKGWACDNVRNFEVVVASGEIVNASPDTNADLYWALRGGGGSNFGIVTRFDLASFEQGDLWSKSLIHPGALNTTVIPLFHNLTVNGLPEDPDAHSFFVLTYQPLFRGYIALTSLYHSTIPSPAESIPPVFSPLTEILGAISNQTVVANISTHSKLIDVPYGSRQTWWNVAVSAKSASFFTDILPLYEARNLMLFEAAKGSSVVPFLVFQPLSVNILRAMQKNGGNTFGLDPDKGPLMLVQLTTTWEDPKLDKLVEDSSEEFISNVGSLAEDHGLDNGFVYMNYAGSKQEVQQHYSEENQQRLKKVVDKWDPEGKLAPMSDDEQTRQGIAIDPEVAGVDDDSAADAKSTHSSVASVSSSIYEYRKIQGRTYQSSHTTDYWAPNDDRHVEAFDVAHEWLTMMLDDKLYVPPIGENPQRILDIGTGTGIWVIDMADKFPSAEVIGVDISPTQPSWIPPNLKFQIDDAQLDWTFEPDSFDFIHIRYMHGAFDDWHRLYRQMFKALKPGGWFQHIEPDIHLKCDNAASVAENETFRQWAQLFYDAGDKIGRTFNITNGLMQDSARDAGFEDIAHKVHTIPLGEWPKEAKRKRQGQFVGLYMDLSLDGFALYPIGQILGWSREEVDVLVGKMRAIIRNPKHLASGDMHLVYGRKPI</sequence>
<dbReference type="InterPro" id="IPR036318">
    <property type="entry name" value="FAD-bd_PCMH-like_sf"/>
</dbReference>
<protein>
    <submittedName>
        <fullName evidence="7">Secondary metabolism regulator LAE1</fullName>
    </submittedName>
</protein>
<keyword evidence="2" id="KW-0285">Flavoprotein</keyword>
<dbReference type="Gene3D" id="3.30.465.10">
    <property type="match status" value="1"/>
</dbReference>
<dbReference type="OrthoDB" id="2151789at2759"/>
<dbReference type="PANTHER" id="PTHR42973:SF54">
    <property type="entry name" value="FAD-BINDING PCMH-TYPE DOMAIN-CONTAINING PROTEIN"/>
    <property type="match status" value="1"/>
</dbReference>
<dbReference type="SUPFAM" id="SSF56176">
    <property type="entry name" value="FAD-binding/transporter-associated domain-like"/>
    <property type="match status" value="1"/>
</dbReference>
<evidence type="ECO:0000256" key="1">
    <source>
        <dbReference type="ARBA" id="ARBA00005466"/>
    </source>
</evidence>
<feature type="region of interest" description="Disordered" evidence="5">
    <location>
        <begin position="1"/>
        <end position="25"/>
    </location>
</feature>
<dbReference type="InterPro" id="IPR050416">
    <property type="entry name" value="FAD-linked_Oxidoreductase"/>
</dbReference>
<keyword evidence="8" id="KW-1185">Reference proteome</keyword>
<dbReference type="GO" id="GO:0016491">
    <property type="term" value="F:oxidoreductase activity"/>
    <property type="evidence" value="ECO:0007669"/>
    <property type="project" value="UniProtKB-KW"/>
</dbReference>
<dbReference type="Pfam" id="PF13489">
    <property type="entry name" value="Methyltransf_23"/>
    <property type="match status" value="2"/>
</dbReference>
<dbReference type="SUPFAM" id="SSF53335">
    <property type="entry name" value="S-adenosyl-L-methionine-dependent methyltransferases"/>
    <property type="match status" value="2"/>
</dbReference>
<dbReference type="CDD" id="cd02440">
    <property type="entry name" value="AdoMet_MTases"/>
    <property type="match status" value="2"/>
</dbReference>
<name>A0A2T4H0U2_FUSCU</name>
<dbReference type="Gene3D" id="3.40.50.150">
    <property type="entry name" value="Vaccinia Virus protein VP39"/>
    <property type="match status" value="2"/>
</dbReference>
<evidence type="ECO:0000313" key="7">
    <source>
        <dbReference type="EMBL" id="PTD09423.1"/>
    </source>
</evidence>
<dbReference type="InterPro" id="IPR016169">
    <property type="entry name" value="FAD-bd_PCMH_sub2"/>
</dbReference>
<dbReference type="InterPro" id="IPR016166">
    <property type="entry name" value="FAD-bd_PCMH"/>
</dbReference>
<dbReference type="AlphaFoldDB" id="A0A2T4H0U2"/>
<dbReference type="InterPro" id="IPR006094">
    <property type="entry name" value="Oxid_FAD_bind_N"/>
</dbReference>
<dbReference type="EMBL" id="PVEM01000003">
    <property type="protein sequence ID" value="PTD09423.1"/>
    <property type="molecule type" value="Genomic_DNA"/>
</dbReference>
<gene>
    <name evidence="7" type="ORF">FCULG_00007631</name>
</gene>
<dbReference type="InterPro" id="IPR029063">
    <property type="entry name" value="SAM-dependent_MTases_sf"/>
</dbReference>